<proteinExistence type="predicted"/>
<name>A0A8H8DKR7_9FUNG</name>
<sequence>MYDISPMVILYSDRRRPLSYFLTGSLSVIGGMFTIAGLFDSAVYSAERNLARKVELGKST</sequence>
<evidence type="ECO:0000259" key="2">
    <source>
        <dbReference type="Pfam" id="PF07970"/>
    </source>
</evidence>
<comment type="caution">
    <text evidence="3">The sequence shown here is derived from an EMBL/GenBank/DDBJ whole genome shotgun (WGS) entry which is preliminary data.</text>
</comment>
<keyword evidence="1" id="KW-0472">Membrane</keyword>
<dbReference type="EMBL" id="JAEFCI010002548">
    <property type="protein sequence ID" value="KAG5462159.1"/>
    <property type="molecule type" value="Genomic_DNA"/>
</dbReference>
<evidence type="ECO:0000313" key="3">
    <source>
        <dbReference type="EMBL" id="KAG5462159.1"/>
    </source>
</evidence>
<keyword evidence="1" id="KW-1133">Transmembrane helix</keyword>
<dbReference type="OrthoDB" id="270930at2759"/>
<keyword evidence="4" id="KW-1185">Reference proteome</keyword>
<organism evidence="3 4">
    <name type="scientific">Olpidium bornovanus</name>
    <dbReference type="NCBI Taxonomy" id="278681"/>
    <lineage>
        <taxon>Eukaryota</taxon>
        <taxon>Fungi</taxon>
        <taxon>Fungi incertae sedis</taxon>
        <taxon>Olpidiomycota</taxon>
        <taxon>Olpidiomycotina</taxon>
        <taxon>Olpidiomycetes</taxon>
        <taxon>Olpidiales</taxon>
        <taxon>Olpidiaceae</taxon>
        <taxon>Olpidium</taxon>
    </lineage>
</organism>
<dbReference type="AlphaFoldDB" id="A0A8H8DKR7"/>
<dbReference type="Proteomes" id="UP000673691">
    <property type="component" value="Unassembled WGS sequence"/>
</dbReference>
<dbReference type="Pfam" id="PF07970">
    <property type="entry name" value="COPIIcoated_ERV"/>
    <property type="match status" value="1"/>
</dbReference>
<reference evidence="3 4" key="1">
    <citation type="journal article" name="Sci. Rep.">
        <title>Genome-scale phylogenetic analyses confirm Olpidium as the closest living zoosporic fungus to the non-flagellated, terrestrial fungi.</title>
        <authorList>
            <person name="Chang Y."/>
            <person name="Rochon D."/>
            <person name="Sekimoto S."/>
            <person name="Wang Y."/>
            <person name="Chovatia M."/>
            <person name="Sandor L."/>
            <person name="Salamov A."/>
            <person name="Grigoriev I.V."/>
            <person name="Stajich J.E."/>
            <person name="Spatafora J.W."/>
        </authorList>
    </citation>
    <scope>NUCLEOTIDE SEQUENCE [LARGE SCALE GENOMIC DNA]</scope>
    <source>
        <strain evidence="3">S191</strain>
    </source>
</reference>
<keyword evidence="1" id="KW-0812">Transmembrane</keyword>
<evidence type="ECO:0000256" key="1">
    <source>
        <dbReference type="SAM" id="Phobius"/>
    </source>
</evidence>
<protein>
    <recommendedName>
        <fullName evidence="2">Endoplasmic reticulum vesicle transporter C-terminal domain-containing protein</fullName>
    </recommendedName>
</protein>
<accession>A0A8H8DKR7</accession>
<evidence type="ECO:0000313" key="4">
    <source>
        <dbReference type="Proteomes" id="UP000673691"/>
    </source>
</evidence>
<feature type="domain" description="Endoplasmic reticulum vesicle transporter C-terminal" evidence="2">
    <location>
        <begin position="1"/>
        <end position="40"/>
    </location>
</feature>
<gene>
    <name evidence="3" type="ORF">BJ554DRAFT_5545</name>
</gene>
<dbReference type="InterPro" id="IPR012936">
    <property type="entry name" value="Erv_C"/>
</dbReference>
<feature type="transmembrane region" description="Helical" evidence="1">
    <location>
        <begin position="20"/>
        <end position="43"/>
    </location>
</feature>